<evidence type="ECO:0000313" key="2">
    <source>
        <dbReference type="EMBL" id="KAA3466682.1"/>
    </source>
</evidence>
<name>A0A5B6VC02_9ROSI</name>
<evidence type="ECO:0000313" key="3">
    <source>
        <dbReference type="Proteomes" id="UP000325315"/>
    </source>
</evidence>
<accession>A0A5B6VC02</accession>
<protein>
    <submittedName>
        <fullName evidence="2">Reverse transcriptase</fullName>
    </submittedName>
</protein>
<dbReference type="PANTHER" id="PTHR33116">
    <property type="entry name" value="REVERSE TRANSCRIPTASE ZINC-BINDING DOMAIN-CONTAINING PROTEIN-RELATED-RELATED"/>
    <property type="match status" value="1"/>
</dbReference>
<dbReference type="GO" id="GO:0003964">
    <property type="term" value="F:RNA-directed DNA polymerase activity"/>
    <property type="evidence" value="ECO:0007669"/>
    <property type="project" value="UniProtKB-KW"/>
</dbReference>
<dbReference type="Proteomes" id="UP000325315">
    <property type="component" value="Unassembled WGS sequence"/>
</dbReference>
<proteinExistence type="predicted"/>
<dbReference type="AlphaFoldDB" id="A0A5B6VC02"/>
<keyword evidence="2" id="KW-0695">RNA-directed DNA polymerase</keyword>
<feature type="domain" description="Reverse transcriptase" evidence="1">
    <location>
        <begin position="159"/>
        <end position="441"/>
    </location>
</feature>
<keyword evidence="2" id="KW-0808">Transferase</keyword>
<comment type="caution">
    <text evidence="2">The sequence shown here is derived from an EMBL/GenBank/DDBJ whole genome shotgun (WGS) entry which is preliminary data.</text>
</comment>
<keyword evidence="3" id="KW-1185">Reference proteome</keyword>
<dbReference type="InterPro" id="IPR000477">
    <property type="entry name" value="RT_dom"/>
</dbReference>
<dbReference type="CDD" id="cd01650">
    <property type="entry name" value="RT_nLTR_like"/>
    <property type="match status" value="1"/>
</dbReference>
<dbReference type="PANTHER" id="PTHR33116:SF86">
    <property type="entry name" value="REVERSE TRANSCRIPTASE DOMAIN-CONTAINING PROTEIN"/>
    <property type="match status" value="1"/>
</dbReference>
<reference evidence="3" key="1">
    <citation type="journal article" date="2019" name="Plant Biotechnol. J.">
        <title>Genome sequencing of the Australian wild diploid species Gossypium australe highlights disease resistance and delayed gland morphogenesis.</title>
        <authorList>
            <person name="Cai Y."/>
            <person name="Cai X."/>
            <person name="Wang Q."/>
            <person name="Wang P."/>
            <person name="Zhang Y."/>
            <person name="Cai C."/>
            <person name="Xu Y."/>
            <person name="Wang K."/>
            <person name="Zhou Z."/>
            <person name="Wang C."/>
            <person name="Geng S."/>
            <person name="Li B."/>
            <person name="Dong Q."/>
            <person name="Hou Y."/>
            <person name="Wang H."/>
            <person name="Ai P."/>
            <person name="Liu Z."/>
            <person name="Yi F."/>
            <person name="Sun M."/>
            <person name="An G."/>
            <person name="Cheng J."/>
            <person name="Zhang Y."/>
            <person name="Shi Q."/>
            <person name="Xie Y."/>
            <person name="Shi X."/>
            <person name="Chang Y."/>
            <person name="Huang F."/>
            <person name="Chen Y."/>
            <person name="Hong S."/>
            <person name="Mi L."/>
            <person name="Sun Q."/>
            <person name="Zhang L."/>
            <person name="Zhou B."/>
            <person name="Peng R."/>
            <person name="Zhang X."/>
            <person name="Liu F."/>
        </authorList>
    </citation>
    <scope>NUCLEOTIDE SEQUENCE [LARGE SCALE GENOMIC DNA]</scope>
    <source>
        <strain evidence="3">cv. PA1801</strain>
    </source>
</reference>
<dbReference type="InterPro" id="IPR026960">
    <property type="entry name" value="RVT-Znf"/>
</dbReference>
<dbReference type="SUPFAM" id="SSF56672">
    <property type="entry name" value="DNA/RNA polymerases"/>
    <property type="match status" value="1"/>
</dbReference>
<dbReference type="Pfam" id="PF00078">
    <property type="entry name" value="RVT_1"/>
    <property type="match status" value="1"/>
</dbReference>
<evidence type="ECO:0000259" key="1">
    <source>
        <dbReference type="PROSITE" id="PS50878"/>
    </source>
</evidence>
<dbReference type="PROSITE" id="PS50878">
    <property type="entry name" value="RT_POL"/>
    <property type="match status" value="1"/>
</dbReference>
<dbReference type="InterPro" id="IPR043502">
    <property type="entry name" value="DNA/RNA_pol_sf"/>
</dbReference>
<organism evidence="2 3">
    <name type="scientific">Gossypium australe</name>
    <dbReference type="NCBI Taxonomy" id="47621"/>
    <lineage>
        <taxon>Eukaryota</taxon>
        <taxon>Viridiplantae</taxon>
        <taxon>Streptophyta</taxon>
        <taxon>Embryophyta</taxon>
        <taxon>Tracheophyta</taxon>
        <taxon>Spermatophyta</taxon>
        <taxon>Magnoliopsida</taxon>
        <taxon>eudicotyledons</taxon>
        <taxon>Gunneridae</taxon>
        <taxon>Pentapetalae</taxon>
        <taxon>rosids</taxon>
        <taxon>malvids</taxon>
        <taxon>Malvales</taxon>
        <taxon>Malvaceae</taxon>
        <taxon>Malvoideae</taxon>
        <taxon>Gossypium</taxon>
    </lineage>
</organism>
<gene>
    <name evidence="2" type="ORF">EPI10_001754</name>
</gene>
<dbReference type="Pfam" id="PF13966">
    <property type="entry name" value="zf-RVT"/>
    <property type="match status" value="1"/>
</dbReference>
<dbReference type="EMBL" id="SMMG02000007">
    <property type="protein sequence ID" value="KAA3466682.1"/>
    <property type="molecule type" value="Genomic_DNA"/>
</dbReference>
<dbReference type="OrthoDB" id="1745081at2759"/>
<sequence>MAEISDTKIHLNLEIDKDEMYWEQRARANWLKLGDKNSAYFHKWAFVQRRANTISKLETDEGIEIEEGAEIMATATTFFQDLFKSRGMANASKVLEGIEGKISYEDNEFLVSSFTTEDIQVALKEMGPTKAPGADGFPALFFQRYWHIVGKEVTDSCLGVLNDKRPVEDFNKTDVVLIPKILRPTKMINFRPISLCTVVYKVIAKAIVHRLQTVIDKCIDKVQSAFIRGRLISDNVLLAYEILHTLRQKRAGKKGIMTVKLDMSKAYDMVEWGFIEEVMKKMGFVREWVELIRRCVSSISYAVNINGRRGSLFFPTIGLQQGDPLSPFLFLMCSDGLSSLMRTARREGLLRGAKTSRSGPEISYLLFADDCILFGEASSRGAEILRNILQVYESCSGQCVKFSKSTVFYSPNTTDVNKDAVSKLLGVRTATSPERYLGLPNMVGRKKKELFQSLVDRALMRIEGWSNRFLSHGGKEVFIKAVLQAIPTYTMSCFLLPNLLCRTMESIFAKFWWQKGKGRKGGLGFRDLAQFNIALLAKQGWRFLTNPNSLVVQVFKAKYFPRNDFINSQLGNKHSFVWRSIWAAKGVLEKGLKWKVGTGMNISISRDLWVPSCVNSRLLTVVDGSSLISVAELIDSQSRKWNKEVIRHTFAADEADRILRIPLAKVPHEDFRAWSGEQSGEFLVKSAYKLLQSFDPRAYAVQNVYKEFYRKLWKLPTKVKIFVWKVSWNYLPTRVNLFHKKLLADASCPRCGLATETVDHLLRECPLSVAVWSYIPDVNHTQFSFLPFIQWLTKTIDTLHPDLCHIFCGTLWAI</sequence>
<keyword evidence="2" id="KW-0548">Nucleotidyltransferase</keyword>